<comment type="caution">
    <text evidence="1">The sequence shown here is derived from an EMBL/GenBank/DDBJ whole genome shotgun (WGS) entry which is preliminary data.</text>
</comment>
<protein>
    <submittedName>
        <fullName evidence="1">Uncharacterized protein</fullName>
    </submittedName>
</protein>
<dbReference type="Proteomes" id="UP000321523">
    <property type="component" value="Unassembled WGS sequence"/>
</dbReference>
<reference evidence="1 2" key="1">
    <citation type="submission" date="2019-07" db="EMBL/GenBank/DDBJ databases">
        <title>Whole genome shotgun sequence of Skermanella aerolata NBRC 106429.</title>
        <authorList>
            <person name="Hosoyama A."/>
            <person name="Uohara A."/>
            <person name="Ohji S."/>
            <person name="Ichikawa N."/>
        </authorList>
    </citation>
    <scope>NUCLEOTIDE SEQUENCE [LARGE SCALE GENOMIC DNA]</scope>
    <source>
        <strain evidence="1 2">NBRC 106429</strain>
    </source>
</reference>
<organism evidence="1 2">
    <name type="scientific">Skermanella aerolata</name>
    <dbReference type="NCBI Taxonomy" id="393310"/>
    <lineage>
        <taxon>Bacteria</taxon>
        <taxon>Pseudomonadati</taxon>
        <taxon>Pseudomonadota</taxon>
        <taxon>Alphaproteobacteria</taxon>
        <taxon>Rhodospirillales</taxon>
        <taxon>Azospirillaceae</taxon>
        <taxon>Skermanella</taxon>
    </lineage>
</organism>
<sequence>MPLDPRRHPPKPPQRFVQALDNIASIFGPGLIAVDKHELKAIRWMRGAENEAANGNRYKRT</sequence>
<evidence type="ECO:0000313" key="2">
    <source>
        <dbReference type="Proteomes" id="UP000321523"/>
    </source>
</evidence>
<keyword evidence="2" id="KW-1185">Reference proteome</keyword>
<dbReference type="RefSeq" id="WP_147040449.1">
    <property type="nucleotide sequence ID" value="NZ_BJYZ01000012.1"/>
</dbReference>
<accession>A0A512DQE9</accession>
<evidence type="ECO:0000313" key="1">
    <source>
        <dbReference type="EMBL" id="GEO38675.1"/>
    </source>
</evidence>
<name>A0A512DQE9_9PROT</name>
<gene>
    <name evidence="1" type="ORF">SAE02_28230</name>
</gene>
<proteinExistence type="predicted"/>
<dbReference type="AlphaFoldDB" id="A0A512DQE9"/>
<dbReference type="EMBL" id="BJYZ01000012">
    <property type="protein sequence ID" value="GEO38675.1"/>
    <property type="molecule type" value="Genomic_DNA"/>
</dbReference>